<protein>
    <recommendedName>
        <fullName evidence="4">Apolipoprotein N-acyltransferase</fullName>
    </recommendedName>
</protein>
<dbReference type="Proteomes" id="UP001597425">
    <property type="component" value="Unassembled WGS sequence"/>
</dbReference>
<evidence type="ECO:0000313" key="3">
    <source>
        <dbReference type="Proteomes" id="UP001597425"/>
    </source>
</evidence>
<reference evidence="3" key="1">
    <citation type="journal article" date="2019" name="Int. J. Syst. Evol. Microbiol.">
        <title>The Global Catalogue of Microorganisms (GCM) 10K type strain sequencing project: providing services to taxonomists for standard genome sequencing and annotation.</title>
        <authorList>
            <consortium name="The Broad Institute Genomics Platform"/>
            <consortium name="The Broad Institute Genome Sequencing Center for Infectious Disease"/>
            <person name="Wu L."/>
            <person name="Ma J."/>
        </authorList>
    </citation>
    <scope>NUCLEOTIDE SEQUENCE [LARGE SCALE GENOMIC DNA]</scope>
    <source>
        <strain evidence="3">KCTC 12848</strain>
    </source>
</reference>
<organism evidence="2 3">
    <name type="scientific">Microbulbifer halophilus</name>
    <dbReference type="NCBI Taxonomy" id="453963"/>
    <lineage>
        <taxon>Bacteria</taxon>
        <taxon>Pseudomonadati</taxon>
        <taxon>Pseudomonadota</taxon>
        <taxon>Gammaproteobacteria</taxon>
        <taxon>Cellvibrionales</taxon>
        <taxon>Microbulbiferaceae</taxon>
        <taxon>Microbulbifer</taxon>
    </lineage>
</organism>
<feature type="transmembrane region" description="Helical" evidence="1">
    <location>
        <begin position="31"/>
        <end position="49"/>
    </location>
</feature>
<keyword evidence="1" id="KW-0812">Transmembrane</keyword>
<keyword evidence="3" id="KW-1185">Reference proteome</keyword>
<evidence type="ECO:0000256" key="1">
    <source>
        <dbReference type="SAM" id="Phobius"/>
    </source>
</evidence>
<feature type="transmembrane region" description="Helical" evidence="1">
    <location>
        <begin position="61"/>
        <end position="86"/>
    </location>
</feature>
<comment type="caution">
    <text evidence="2">The sequence shown here is derived from an EMBL/GenBank/DDBJ whole genome shotgun (WGS) entry which is preliminary data.</text>
</comment>
<proteinExistence type="predicted"/>
<sequence>MHKESDVSQQAIVGTALGAIIAMVFGGSAPSIWYLPITAILVALLLPYWRARSRNRLPRITYSLVFAFCCLPAIIFVLAPALPIMLDEHPSLTWWGVPAAEIELFTFWLLTSGGIYVSR</sequence>
<keyword evidence="1" id="KW-1133">Transmembrane helix</keyword>
<feature type="transmembrane region" description="Helical" evidence="1">
    <location>
        <begin position="92"/>
        <end position="117"/>
    </location>
</feature>
<dbReference type="RefSeq" id="WP_265722801.1">
    <property type="nucleotide sequence ID" value="NZ_JAPIVK010000029.1"/>
</dbReference>
<evidence type="ECO:0000313" key="2">
    <source>
        <dbReference type="EMBL" id="MFD2312005.1"/>
    </source>
</evidence>
<keyword evidence="1" id="KW-0472">Membrane</keyword>
<dbReference type="EMBL" id="JBHUJD010000026">
    <property type="protein sequence ID" value="MFD2312005.1"/>
    <property type="molecule type" value="Genomic_DNA"/>
</dbReference>
<gene>
    <name evidence="2" type="ORF">ACFSKX_16370</name>
</gene>
<accession>A0ABW5EI92</accession>
<evidence type="ECO:0008006" key="4">
    <source>
        <dbReference type="Google" id="ProtNLM"/>
    </source>
</evidence>
<name>A0ABW5EI92_9GAMM</name>
<feature type="transmembrane region" description="Helical" evidence="1">
    <location>
        <begin position="7"/>
        <end position="25"/>
    </location>
</feature>